<accession>A0A0A9AKS4</accession>
<proteinExistence type="predicted"/>
<sequence length="68" mass="7774">MFFIEIKGHNCMSPLTFHVSSQPVHCSINNDNSRISYVLQSLSFWNSNISPFILTECVNLNDIEDVII</sequence>
<protein>
    <submittedName>
        <fullName evidence="1">Uncharacterized protein</fullName>
    </submittedName>
</protein>
<evidence type="ECO:0000313" key="1">
    <source>
        <dbReference type="EMBL" id="JAD49535.1"/>
    </source>
</evidence>
<dbReference type="AlphaFoldDB" id="A0A0A9AKS4"/>
<name>A0A0A9AKS4_ARUDO</name>
<organism evidence="1">
    <name type="scientific">Arundo donax</name>
    <name type="common">Giant reed</name>
    <name type="synonym">Donax arundinaceus</name>
    <dbReference type="NCBI Taxonomy" id="35708"/>
    <lineage>
        <taxon>Eukaryota</taxon>
        <taxon>Viridiplantae</taxon>
        <taxon>Streptophyta</taxon>
        <taxon>Embryophyta</taxon>
        <taxon>Tracheophyta</taxon>
        <taxon>Spermatophyta</taxon>
        <taxon>Magnoliopsida</taxon>
        <taxon>Liliopsida</taxon>
        <taxon>Poales</taxon>
        <taxon>Poaceae</taxon>
        <taxon>PACMAD clade</taxon>
        <taxon>Arundinoideae</taxon>
        <taxon>Arundineae</taxon>
        <taxon>Arundo</taxon>
    </lineage>
</organism>
<reference evidence="1" key="1">
    <citation type="submission" date="2014-09" db="EMBL/GenBank/DDBJ databases">
        <authorList>
            <person name="Magalhaes I.L.F."/>
            <person name="Oliveira U."/>
            <person name="Santos F.R."/>
            <person name="Vidigal T.H.D.A."/>
            <person name="Brescovit A.D."/>
            <person name="Santos A.J."/>
        </authorList>
    </citation>
    <scope>NUCLEOTIDE SEQUENCE</scope>
    <source>
        <tissue evidence="1">Shoot tissue taken approximately 20 cm above the soil surface</tissue>
    </source>
</reference>
<reference evidence="1" key="2">
    <citation type="journal article" date="2015" name="Data Brief">
        <title>Shoot transcriptome of the giant reed, Arundo donax.</title>
        <authorList>
            <person name="Barrero R.A."/>
            <person name="Guerrero F.D."/>
            <person name="Moolhuijzen P."/>
            <person name="Goolsby J.A."/>
            <person name="Tidwell J."/>
            <person name="Bellgard S.E."/>
            <person name="Bellgard M.I."/>
        </authorList>
    </citation>
    <scope>NUCLEOTIDE SEQUENCE</scope>
    <source>
        <tissue evidence="1">Shoot tissue taken approximately 20 cm above the soil surface</tissue>
    </source>
</reference>
<dbReference type="EMBL" id="GBRH01248360">
    <property type="protein sequence ID" value="JAD49535.1"/>
    <property type="molecule type" value="Transcribed_RNA"/>
</dbReference>